<evidence type="ECO:0000256" key="1">
    <source>
        <dbReference type="ARBA" id="ARBA00004651"/>
    </source>
</evidence>
<evidence type="ECO:0000256" key="9">
    <source>
        <dbReference type="SAM" id="Phobius"/>
    </source>
</evidence>
<keyword evidence="7 9" id="KW-0472">Membrane</keyword>
<dbReference type="eggNOG" id="COG0628">
    <property type="taxonomic scope" value="Bacteria"/>
</dbReference>
<dbReference type="InterPro" id="IPR002549">
    <property type="entry name" value="AI-2E-like"/>
</dbReference>
<name>S9P9M0_CYSF2</name>
<dbReference type="GO" id="GO:0005886">
    <property type="term" value="C:plasma membrane"/>
    <property type="evidence" value="ECO:0007669"/>
    <property type="project" value="UniProtKB-SubCell"/>
</dbReference>
<dbReference type="EMBL" id="ANAH02000020">
    <property type="protein sequence ID" value="EPX58972.1"/>
    <property type="molecule type" value="Genomic_DNA"/>
</dbReference>
<keyword evidence="6 9" id="KW-1133">Transmembrane helix</keyword>
<keyword evidence="3" id="KW-0813">Transport</keyword>
<keyword evidence="11" id="KW-1185">Reference proteome</keyword>
<feature type="transmembrane region" description="Helical" evidence="9">
    <location>
        <begin position="147"/>
        <end position="172"/>
    </location>
</feature>
<dbReference type="RefSeq" id="WP_002643416.1">
    <property type="nucleotide sequence ID" value="NZ_ANAH02000020.1"/>
</dbReference>
<feature type="transmembrane region" description="Helical" evidence="9">
    <location>
        <begin position="273"/>
        <end position="295"/>
    </location>
</feature>
<dbReference type="GO" id="GO:0055085">
    <property type="term" value="P:transmembrane transport"/>
    <property type="evidence" value="ECO:0007669"/>
    <property type="project" value="TreeGrafter"/>
</dbReference>
<comment type="subcellular location">
    <subcellularLocation>
        <location evidence="1">Cell membrane</location>
        <topology evidence="1">Multi-pass membrane protein</topology>
    </subcellularLocation>
</comment>
<proteinExistence type="inferred from homology"/>
<keyword evidence="4" id="KW-1003">Cell membrane</keyword>
<dbReference type="Pfam" id="PF01594">
    <property type="entry name" value="AI-2E_transport"/>
    <property type="match status" value="1"/>
</dbReference>
<keyword evidence="5 9" id="KW-0812">Transmembrane</keyword>
<feature type="transmembrane region" description="Helical" evidence="9">
    <location>
        <begin position="37"/>
        <end position="56"/>
    </location>
</feature>
<evidence type="ECO:0000256" key="8">
    <source>
        <dbReference type="SAM" id="MobiDB-lite"/>
    </source>
</evidence>
<feature type="transmembrane region" description="Helical" evidence="9">
    <location>
        <begin position="12"/>
        <end position="31"/>
    </location>
</feature>
<evidence type="ECO:0000313" key="11">
    <source>
        <dbReference type="Proteomes" id="UP000011682"/>
    </source>
</evidence>
<feature type="transmembrane region" description="Helical" evidence="9">
    <location>
        <begin position="238"/>
        <end position="266"/>
    </location>
</feature>
<evidence type="ECO:0000256" key="6">
    <source>
        <dbReference type="ARBA" id="ARBA00022989"/>
    </source>
</evidence>
<feature type="transmembrane region" description="Helical" evidence="9">
    <location>
        <begin position="208"/>
        <end position="232"/>
    </location>
</feature>
<dbReference type="OrthoDB" id="9784366at2"/>
<evidence type="ECO:0000256" key="4">
    <source>
        <dbReference type="ARBA" id="ARBA00022475"/>
    </source>
</evidence>
<feature type="transmembrane region" description="Helical" evidence="9">
    <location>
        <begin position="307"/>
        <end position="333"/>
    </location>
</feature>
<evidence type="ECO:0000256" key="5">
    <source>
        <dbReference type="ARBA" id="ARBA00022692"/>
    </source>
</evidence>
<evidence type="ECO:0000256" key="2">
    <source>
        <dbReference type="ARBA" id="ARBA00009773"/>
    </source>
</evidence>
<evidence type="ECO:0000313" key="10">
    <source>
        <dbReference type="EMBL" id="EPX58972.1"/>
    </source>
</evidence>
<comment type="similarity">
    <text evidence="2">Belongs to the autoinducer-2 exporter (AI-2E) (TC 2.A.86) family.</text>
</comment>
<feature type="transmembrane region" description="Helical" evidence="9">
    <location>
        <begin position="68"/>
        <end position="89"/>
    </location>
</feature>
<feature type="region of interest" description="Disordered" evidence="8">
    <location>
        <begin position="343"/>
        <end position="363"/>
    </location>
</feature>
<dbReference type="PANTHER" id="PTHR21716:SF53">
    <property type="entry name" value="PERMEASE PERM-RELATED"/>
    <property type="match status" value="1"/>
</dbReference>
<protein>
    <recommendedName>
        <fullName evidence="12">AI-2E family transporter</fullName>
    </recommendedName>
</protein>
<sequence>MAWTRPTLEGAARFSGRSLLVAGFVFVLGSIVSRLPLVFLSVFVALLFTSLLHPVADWLARHRVPRSLAALATVLLTVVLVGGLFAWIAPRTASALSANADTLSRQAQELTRSLTRWLPGEQLTLDELGTRAEQWVRQNARTLTLNAAAGVATLLSVLSGMLLTLVLTFFFVRDGSALVRAALSPLSPERRRLARAALGRAWSTLGGWVRGTVVVALIDAAGIGVGLLILGVPLALPIALLTFLSAFVPVVGALFAGAVAVLLAWATDGTRDALITLGIVLAIQQLEGNVLQPMVMGRVLPLHPAVVLLAVTAGALVAGITGAFVAVPLLAALTAGAQGVLAEGREPPREEQEDMDTQPPVPH</sequence>
<comment type="caution">
    <text evidence="10">The sequence shown here is derived from an EMBL/GenBank/DDBJ whole genome shotgun (WGS) entry which is preliminary data.</text>
</comment>
<dbReference type="AlphaFoldDB" id="S9P9M0"/>
<reference evidence="10" key="1">
    <citation type="submission" date="2013-05" db="EMBL/GenBank/DDBJ databases">
        <title>Genome assembly of Cystobacter fuscus DSM 2262.</title>
        <authorList>
            <person name="Sharma G."/>
            <person name="Khatri I."/>
            <person name="Kaur C."/>
            <person name="Mayilraj S."/>
            <person name="Subramanian S."/>
        </authorList>
    </citation>
    <scope>NUCLEOTIDE SEQUENCE [LARGE SCALE GENOMIC DNA]</scope>
    <source>
        <strain evidence="10">DSM 2262</strain>
    </source>
</reference>
<evidence type="ECO:0000256" key="7">
    <source>
        <dbReference type="ARBA" id="ARBA00023136"/>
    </source>
</evidence>
<evidence type="ECO:0008006" key="12">
    <source>
        <dbReference type="Google" id="ProtNLM"/>
    </source>
</evidence>
<gene>
    <name evidence="10" type="ORF">D187_003349</name>
</gene>
<dbReference type="PANTHER" id="PTHR21716">
    <property type="entry name" value="TRANSMEMBRANE PROTEIN"/>
    <property type="match status" value="1"/>
</dbReference>
<accession>S9P9M0</accession>
<organism evidence="10 11">
    <name type="scientific">Cystobacter fuscus (strain ATCC 25194 / DSM 2262 / NBRC 100088 / M29)</name>
    <dbReference type="NCBI Taxonomy" id="1242864"/>
    <lineage>
        <taxon>Bacteria</taxon>
        <taxon>Pseudomonadati</taxon>
        <taxon>Myxococcota</taxon>
        <taxon>Myxococcia</taxon>
        <taxon>Myxococcales</taxon>
        <taxon>Cystobacterineae</taxon>
        <taxon>Archangiaceae</taxon>
        <taxon>Cystobacter</taxon>
    </lineage>
</organism>
<dbReference type="Proteomes" id="UP000011682">
    <property type="component" value="Unassembled WGS sequence"/>
</dbReference>
<evidence type="ECO:0000256" key="3">
    <source>
        <dbReference type="ARBA" id="ARBA00022448"/>
    </source>
</evidence>